<gene>
    <name evidence="5" type="ORF">FDV58_06970</name>
</gene>
<protein>
    <submittedName>
        <fullName evidence="5">AraC family transcriptional regulator</fullName>
    </submittedName>
</protein>
<dbReference type="Pfam" id="PF12833">
    <property type="entry name" value="HTH_18"/>
    <property type="match status" value="1"/>
</dbReference>
<dbReference type="InterPro" id="IPR009057">
    <property type="entry name" value="Homeodomain-like_sf"/>
</dbReference>
<dbReference type="InterPro" id="IPR053142">
    <property type="entry name" value="PchR_regulatory_protein"/>
</dbReference>
<evidence type="ECO:0000256" key="1">
    <source>
        <dbReference type="ARBA" id="ARBA00023015"/>
    </source>
</evidence>
<dbReference type="InterPro" id="IPR018062">
    <property type="entry name" value="HTH_AraC-typ_CS"/>
</dbReference>
<dbReference type="Proteomes" id="UP000305095">
    <property type="component" value="Unassembled WGS sequence"/>
</dbReference>
<dbReference type="InterPro" id="IPR018060">
    <property type="entry name" value="HTH_AraC"/>
</dbReference>
<dbReference type="SUPFAM" id="SSF46689">
    <property type="entry name" value="Homeodomain-like"/>
    <property type="match status" value="1"/>
</dbReference>
<evidence type="ECO:0000313" key="5">
    <source>
        <dbReference type="EMBL" id="TKV82236.1"/>
    </source>
</evidence>
<comment type="caution">
    <text evidence="5">The sequence shown here is derived from an EMBL/GenBank/DDBJ whole genome shotgun (WGS) entry which is preliminary data.</text>
</comment>
<keyword evidence="3" id="KW-0804">Transcription</keyword>
<dbReference type="AlphaFoldDB" id="A0A4U6SBT0"/>
<feature type="domain" description="HTH araC/xylS-type" evidence="4">
    <location>
        <begin position="277"/>
        <end position="378"/>
    </location>
</feature>
<evidence type="ECO:0000313" key="6">
    <source>
        <dbReference type="Proteomes" id="UP000305095"/>
    </source>
</evidence>
<dbReference type="GO" id="GO:0003700">
    <property type="term" value="F:DNA-binding transcription factor activity"/>
    <property type="evidence" value="ECO:0007669"/>
    <property type="project" value="InterPro"/>
</dbReference>
<dbReference type="PROSITE" id="PS00041">
    <property type="entry name" value="HTH_ARAC_FAMILY_1"/>
    <property type="match status" value="1"/>
</dbReference>
<dbReference type="SMART" id="SM00342">
    <property type="entry name" value="HTH_ARAC"/>
    <property type="match status" value="1"/>
</dbReference>
<dbReference type="EMBL" id="SZZP01000004">
    <property type="protein sequence ID" value="TKV82236.1"/>
    <property type="molecule type" value="Genomic_DNA"/>
</dbReference>
<sequence>MIPLLATFVMRSLRRCDKAPLRWKSVDYQRHSWQRFRRVTLPAQFRSSSAGQRSQGMPRVVEISNQSFSDDALATRVMTIDSFEQLRAATPTSNSEIIQLDAGAMKGVLKHATIADLSLGFGTFSRALISRGVYSNDRITIGFLFDGSNRAQRSDRLETIRTWGPGAEHERRHINGASFGAISVTPAQVATFFGPDTRFGDPAAWQRAGAFRVDPEKGGAAAAELRNIMASFESRSQAITRRHADYWKRAILEAATAALANIDSAGVFVPSAVRLVRRAQEIIEDFGSTPVHISQLTTALRVPRRSLERAFDEVVGISPARYLRHKRLCDARILLRERTDSRLTVAEVAFRQGFSDFGRFSSYYRNLFGENPSETLRRSQSKI</sequence>
<organism evidence="5 6">
    <name type="scientific">Bradyrhizobium elkanii</name>
    <dbReference type="NCBI Taxonomy" id="29448"/>
    <lineage>
        <taxon>Bacteria</taxon>
        <taxon>Pseudomonadati</taxon>
        <taxon>Pseudomonadota</taxon>
        <taxon>Alphaproteobacteria</taxon>
        <taxon>Hyphomicrobiales</taxon>
        <taxon>Nitrobacteraceae</taxon>
        <taxon>Bradyrhizobium</taxon>
    </lineage>
</organism>
<dbReference type="GO" id="GO:0043565">
    <property type="term" value="F:sequence-specific DNA binding"/>
    <property type="evidence" value="ECO:0007669"/>
    <property type="project" value="InterPro"/>
</dbReference>
<evidence type="ECO:0000259" key="4">
    <source>
        <dbReference type="PROSITE" id="PS01124"/>
    </source>
</evidence>
<dbReference type="Gene3D" id="1.10.10.60">
    <property type="entry name" value="Homeodomain-like"/>
    <property type="match status" value="1"/>
</dbReference>
<dbReference type="PANTHER" id="PTHR47893:SF1">
    <property type="entry name" value="REGULATORY PROTEIN PCHR"/>
    <property type="match status" value="1"/>
</dbReference>
<evidence type="ECO:0000256" key="3">
    <source>
        <dbReference type="ARBA" id="ARBA00023163"/>
    </source>
</evidence>
<dbReference type="PROSITE" id="PS01124">
    <property type="entry name" value="HTH_ARAC_FAMILY_2"/>
    <property type="match status" value="1"/>
</dbReference>
<proteinExistence type="predicted"/>
<evidence type="ECO:0000256" key="2">
    <source>
        <dbReference type="ARBA" id="ARBA00023125"/>
    </source>
</evidence>
<keyword evidence="2" id="KW-0238">DNA-binding</keyword>
<accession>A0A4U6SBT0</accession>
<dbReference type="PANTHER" id="PTHR47893">
    <property type="entry name" value="REGULATORY PROTEIN PCHR"/>
    <property type="match status" value="1"/>
</dbReference>
<name>A0A4U6SBT0_BRAEL</name>
<keyword evidence="1" id="KW-0805">Transcription regulation</keyword>
<reference evidence="5 6" key="1">
    <citation type="submission" date="2019-05" db="EMBL/GenBank/DDBJ databases">
        <title>Draft Genome of Bradyrhizobium elkanii strain SEMIA 938, Used in Commercial Inoculants for Lupinus spp. in Brazil.</title>
        <authorList>
            <person name="Hungria M."/>
            <person name="Delamuta J.R.M."/>
            <person name="Ribeiro R.A."/>
            <person name="Nogueira M.A."/>
        </authorList>
    </citation>
    <scope>NUCLEOTIDE SEQUENCE [LARGE SCALE GENOMIC DNA]</scope>
    <source>
        <strain evidence="5 6">Semia 938</strain>
    </source>
</reference>